<evidence type="ECO:0000313" key="15">
    <source>
        <dbReference type="Proteomes" id="UP000001396"/>
    </source>
</evidence>
<dbReference type="InterPro" id="IPR025705">
    <property type="entry name" value="Beta_hexosaminidase_sua/sub"/>
</dbReference>
<dbReference type="Gene3D" id="3.30.379.10">
    <property type="entry name" value="Chitobiase/beta-hexosaminidase domain 2-like"/>
    <property type="match status" value="1"/>
</dbReference>
<evidence type="ECO:0000256" key="9">
    <source>
        <dbReference type="PIRNR" id="PIRNR001093"/>
    </source>
</evidence>
<dbReference type="PANTHER" id="PTHR22600">
    <property type="entry name" value="BETA-HEXOSAMINIDASE"/>
    <property type="match status" value="1"/>
</dbReference>
<dbReference type="SUPFAM" id="SSF51445">
    <property type="entry name" value="(Trans)glycosidases"/>
    <property type="match status" value="1"/>
</dbReference>
<dbReference type="InterPro" id="IPR029018">
    <property type="entry name" value="Hex-like_dom2"/>
</dbReference>
<accession>D3B3L6</accession>
<evidence type="ECO:0000256" key="3">
    <source>
        <dbReference type="ARBA" id="ARBA00006285"/>
    </source>
</evidence>
<dbReference type="PIRSF" id="PIRSF001093">
    <property type="entry name" value="B-hxosamndse_ab_euk"/>
    <property type="match status" value="1"/>
</dbReference>
<evidence type="ECO:0000256" key="1">
    <source>
        <dbReference type="ARBA" id="ARBA00001231"/>
    </source>
</evidence>
<feature type="chain" id="PRO_5003041893" description="Beta-hexosaminidase" evidence="11">
    <location>
        <begin position="21"/>
        <end position="541"/>
    </location>
</feature>
<dbReference type="PRINTS" id="PR00738">
    <property type="entry name" value="GLHYDRLASE20"/>
</dbReference>
<protein>
    <recommendedName>
        <fullName evidence="9">Beta-hexosaminidase</fullName>
        <ecNumber evidence="9">3.2.1.52</ecNumber>
    </recommendedName>
</protein>
<dbReference type="STRING" id="670386.D3B3L6"/>
<keyword evidence="6" id="KW-0325">Glycoprotein</keyword>
<evidence type="ECO:0000256" key="2">
    <source>
        <dbReference type="ARBA" id="ARBA00004371"/>
    </source>
</evidence>
<name>D3B3L6_HETP5</name>
<keyword evidence="4 11" id="KW-0732">Signal</keyword>
<dbReference type="OMA" id="GHDVVMC"/>
<dbReference type="GeneID" id="31358507"/>
<keyword evidence="7" id="KW-0458">Lysosome</keyword>
<dbReference type="InParanoid" id="D3B3L6"/>
<keyword evidence="8 9" id="KW-0326">Glycosidase</keyword>
<reference evidence="14 15" key="1">
    <citation type="journal article" date="2011" name="Genome Res.">
        <title>Phylogeny-wide analysis of social amoeba genomes highlights ancient origins for complex intercellular communication.</title>
        <authorList>
            <person name="Heidel A.J."/>
            <person name="Lawal H.M."/>
            <person name="Felder M."/>
            <person name="Schilde C."/>
            <person name="Helps N.R."/>
            <person name="Tunggal B."/>
            <person name="Rivero F."/>
            <person name="John U."/>
            <person name="Schleicher M."/>
            <person name="Eichinger L."/>
            <person name="Platzer M."/>
            <person name="Noegel A.A."/>
            <person name="Schaap P."/>
            <person name="Gloeckner G."/>
        </authorList>
    </citation>
    <scope>NUCLEOTIDE SEQUENCE [LARGE SCALE GENOMIC DNA]</scope>
    <source>
        <strain evidence="15">ATCC 26659 / Pp 5 / PN500</strain>
    </source>
</reference>
<evidence type="ECO:0000256" key="8">
    <source>
        <dbReference type="ARBA" id="ARBA00023295"/>
    </source>
</evidence>
<dbReference type="EMBL" id="ADBJ01000010">
    <property type="protein sequence ID" value="EFA83914.1"/>
    <property type="molecule type" value="Genomic_DNA"/>
</dbReference>
<feature type="active site" description="Proton donor" evidence="10">
    <location>
        <position position="314"/>
    </location>
</feature>
<dbReference type="GO" id="GO:0016020">
    <property type="term" value="C:membrane"/>
    <property type="evidence" value="ECO:0007669"/>
    <property type="project" value="TreeGrafter"/>
</dbReference>
<dbReference type="GO" id="GO:0005975">
    <property type="term" value="P:carbohydrate metabolic process"/>
    <property type="evidence" value="ECO:0007669"/>
    <property type="project" value="InterPro"/>
</dbReference>
<dbReference type="Gene3D" id="3.20.20.80">
    <property type="entry name" value="Glycosidases"/>
    <property type="match status" value="1"/>
</dbReference>
<dbReference type="RefSeq" id="XP_020436031.1">
    <property type="nucleotide sequence ID" value="XM_020573959.1"/>
</dbReference>
<dbReference type="Proteomes" id="UP000001396">
    <property type="component" value="Unassembled WGS sequence"/>
</dbReference>
<feature type="domain" description="Glycoside hydrolase family 20 catalytic" evidence="12">
    <location>
        <begin position="161"/>
        <end position="478"/>
    </location>
</feature>
<evidence type="ECO:0000313" key="14">
    <source>
        <dbReference type="EMBL" id="EFA83914.1"/>
    </source>
</evidence>
<dbReference type="SUPFAM" id="SSF55545">
    <property type="entry name" value="beta-N-acetylhexosaminidase-like domain"/>
    <property type="match status" value="1"/>
</dbReference>
<proteinExistence type="inferred from homology"/>
<dbReference type="PANTHER" id="PTHR22600:SF54">
    <property type="entry name" value="BETA-HEXOSAMINIDASE SUBUNIT A1-RELATED"/>
    <property type="match status" value="1"/>
</dbReference>
<dbReference type="GO" id="GO:0004563">
    <property type="term" value="F:beta-N-acetylhexosaminidase activity"/>
    <property type="evidence" value="ECO:0007669"/>
    <property type="project" value="UniProtKB-EC"/>
</dbReference>
<dbReference type="GO" id="GO:0005764">
    <property type="term" value="C:lysosome"/>
    <property type="evidence" value="ECO:0007669"/>
    <property type="project" value="UniProtKB-SubCell"/>
</dbReference>
<evidence type="ECO:0000259" key="12">
    <source>
        <dbReference type="Pfam" id="PF00728"/>
    </source>
</evidence>
<comment type="catalytic activity">
    <reaction evidence="1 9">
        <text>Hydrolysis of terminal non-reducing N-acetyl-D-hexosamine residues in N-acetyl-beta-D-hexosaminides.</text>
        <dbReference type="EC" id="3.2.1.52"/>
    </reaction>
</comment>
<evidence type="ECO:0000256" key="5">
    <source>
        <dbReference type="ARBA" id="ARBA00022801"/>
    </source>
</evidence>
<dbReference type="AlphaFoldDB" id="D3B3L6"/>
<keyword evidence="5 9" id="KW-0378">Hydrolase</keyword>
<evidence type="ECO:0000256" key="6">
    <source>
        <dbReference type="ARBA" id="ARBA00023180"/>
    </source>
</evidence>
<keyword evidence="15" id="KW-1185">Reference proteome</keyword>
<dbReference type="InterPro" id="IPR017853">
    <property type="entry name" value="GH"/>
</dbReference>
<comment type="similarity">
    <text evidence="3 9">Belongs to the glycosyl hydrolase 20 family.</text>
</comment>
<feature type="domain" description="Beta-hexosaminidase eukaryotic type N-terminal" evidence="13">
    <location>
        <begin position="30"/>
        <end position="136"/>
    </location>
</feature>
<evidence type="ECO:0000259" key="13">
    <source>
        <dbReference type="Pfam" id="PF14845"/>
    </source>
</evidence>
<evidence type="ECO:0000256" key="10">
    <source>
        <dbReference type="PIRSR" id="PIRSR001093-1"/>
    </source>
</evidence>
<sequence>MYKSALFIFVAIIATSVVYSQEPVYIGPNIVPFPQVLNTGSSVLAVNPNTFSITTDSSSQILGINIKRYQKLFFPFGMVKSNAPALNLVVITKSDSEDLFLGIDESYSIVANNKQLTINANTVWGAVRALETFSQLIQWNPDQMSYTIPWVPMTISDFPRFPWRGFMIDTGRHFLPVQFILHIIDTIAYQKFNILHWHIVDAQSFPVVSSTYTNLTQGAFNPIAIYSHADIQEVIAYAKSYGIRVVPEFDIPGHSAAWGVGYPQLIASCPSYAYNINNMLLNIAQPYTYQFIGNLFAEMSSLFIDQYFHTGGDEVVLDCWGEDPTITAWMKKNNFNLVQAEEYFENQLTTILTNLNRTKMVWNDPYQNGVNMTKDTLVQVWDSASLTQEIVDAGYKAIVSFAYYLDKQVPNPEGKTHYEWQDTWQDFYGADPLDNITTSTANVLGGEACIWGEQVNQVSWDVRVYPRALAIGERLWSNEAVTDIQTALVRFTNNSCHIAQRGVNSGPLYPNYCYLPENIPSGQRPIMTLTPIEIASILKKK</sequence>
<dbReference type="GO" id="GO:0030203">
    <property type="term" value="P:glycosaminoglycan metabolic process"/>
    <property type="evidence" value="ECO:0007669"/>
    <property type="project" value="TreeGrafter"/>
</dbReference>
<comment type="subcellular location">
    <subcellularLocation>
        <location evidence="2">Lysosome</location>
    </subcellularLocation>
</comment>
<dbReference type="FunFam" id="3.20.20.80:FF:000063">
    <property type="entry name" value="Beta-hexosaminidase"/>
    <property type="match status" value="1"/>
</dbReference>
<evidence type="ECO:0000256" key="4">
    <source>
        <dbReference type="ARBA" id="ARBA00022729"/>
    </source>
</evidence>
<dbReference type="InterPro" id="IPR029019">
    <property type="entry name" value="HEX_eukaryotic_N"/>
</dbReference>
<dbReference type="FunCoup" id="D3B3L6">
    <property type="interactions" value="87"/>
</dbReference>
<feature type="signal peptide" evidence="11">
    <location>
        <begin position="1"/>
        <end position="20"/>
    </location>
</feature>
<evidence type="ECO:0000256" key="11">
    <source>
        <dbReference type="SAM" id="SignalP"/>
    </source>
</evidence>
<organism evidence="14 15">
    <name type="scientific">Heterostelium pallidum (strain ATCC 26659 / Pp 5 / PN500)</name>
    <name type="common">Cellular slime mold</name>
    <name type="synonym">Polysphondylium pallidum</name>
    <dbReference type="NCBI Taxonomy" id="670386"/>
    <lineage>
        <taxon>Eukaryota</taxon>
        <taxon>Amoebozoa</taxon>
        <taxon>Evosea</taxon>
        <taxon>Eumycetozoa</taxon>
        <taxon>Dictyostelia</taxon>
        <taxon>Acytosteliales</taxon>
        <taxon>Acytosteliaceae</taxon>
        <taxon>Heterostelium</taxon>
    </lineage>
</organism>
<dbReference type="InterPro" id="IPR015883">
    <property type="entry name" value="Glyco_hydro_20_cat"/>
</dbReference>
<comment type="caution">
    <text evidence="14">The sequence shown here is derived from an EMBL/GenBank/DDBJ whole genome shotgun (WGS) entry which is preliminary data.</text>
</comment>
<dbReference type="Pfam" id="PF00728">
    <property type="entry name" value="Glyco_hydro_20"/>
    <property type="match status" value="1"/>
</dbReference>
<dbReference type="Pfam" id="PF14845">
    <property type="entry name" value="Glycohydro_20b2"/>
    <property type="match status" value="1"/>
</dbReference>
<gene>
    <name evidence="14" type="ORF">PPL_02984</name>
</gene>
<dbReference type="EC" id="3.2.1.52" evidence="9"/>
<evidence type="ECO:0000256" key="7">
    <source>
        <dbReference type="ARBA" id="ARBA00023228"/>
    </source>
</evidence>